<reference evidence="12 13" key="1">
    <citation type="submission" date="2014-04" db="EMBL/GenBank/DDBJ databases">
        <title>Evolutionary Origins and Diversification of the Mycorrhizal Mutualists.</title>
        <authorList>
            <consortium name="DOE Joint Genome Institute"/>
            <consortium name="Mycorrhizal Genomics Consortium"/>
            <person name="Kohler A."/>
            <person name="Kuo A."/>
            <person name="Nagy L.G."/>
            <person name="Floudas D."/>
            <person name="Copeland A."/>
            <person name="Barry K.W."/>
            <person name="Cichocki N."/>
            <person name="Veneault-Fourrey C."/>
            <person name="LaButti K."/>
            <person name="Lindquist E.A."/>
            <person name="Lipzen A."/>
            <person name="Lundell T."/>
            <person name="Morin E."/>
            <person name="Murat C."/>
            <person name="Riley R."/>
            <person name="Ohm R."/>
            <person name="Sun H."/>
            <person name="Tunlid A."/>
            <person name="Henrissat B."/>
            <person name="Grigoriev I.V."/>
            <person name="Hibbett D.S."/>
            <person name="Martin F."/>
        </authorList>
    </citation>
    <scope>NUCLEOTIDE SEQUENCE [LARGE SCALE GENOMIC DNA]</scope>
    <source>
        <strain evidence="12 13">Koide BX008</strain>
    </source>
</reference>
<evidence type="ECO:0000256" key="4">
    <source>
        <dbReference type="ARBA" id="ARBA00022692"/>
    </source>
</evidence>
<evidence type="ECO:0000256" key="2">
    <source>
        <dbReference type="ARBA" id="ARBA00005619"/>
    </source>
</evidence>
<dbReference type="AlphaFoldDB" id="A0A0C2T2C6"/>
<protein>
    <recommendedName>
        <fullName evidence="3">Signal recognition particle receptor subunit beta</fullName>
    </recommendedName>
</protein>
<dbReference type="OrthoDB" id="41266at2759"/>
<proteinExistence type="inferred from homology"/>
<keyword evidence="4 11" id="KW-0812">Transmembrane</keyword>
<dbReference type="EMBL" id="KN818225">
    <property type="protein sequence ID" value="KIL69990.1"/>
    <property type="molecule type" value="Genomic_DNA"/>
</dbReference>
<evidence type="ECO:0000256" key="10">
    <source>
        <dbReference type="ARBA" id="ARBA00023170"/>
    </source>
</evidence>
<accession>A0A0C2T2C6</accession>
<keyword evidence="8" id="KW-0342">GTP-binding</keyword>
<sequence>MENVELPPEVTPVVAGLTPQTLAFASFIVAVVLLALIVLFNSKKSSKRGDALLIVGASDSGKTAIWSSLAYGQTPLTHASLQANSTLYTLPESKKALRVIDIPGHPRLRGQFQEYLPNAKAIAFVVDANTISRNGAAVAEHLHHVLSAITSLPPSQAPSLLILAHKVDLLSSFLSTSDSARNLAINRVKTILERELEKRRAAHANSVTIEGLGEEGERTELGGLECTGSANSTFKFDEWEGGDVIFLASSVKVQGVSQEKEKIEDQESSGLTNLTNWLEEFCNSSL</sequence>
<dbReference type="SUPFAM" id="SSF52540">
    <property type="entry name" value="P-loop containing nucleoside triphosphate hydrolases"/>
    <property type="match status" value="1"/>
</dbReference>
<dbReference type="GO" id="GO:0005789">
    <property type="term" value="C:endoplasmic reticulum membrane"/>
    <property type="evidence" value="ECO:0007669"/>
    <property type="project" value="UniProtKB-SubCell"/>
</dbReference>
<dbReference type="Proteomes" id="UP000054549">
    <property type="component" value="Unassembled WGS sequence"/>
</dbReference>
<dbReference type="Pfam" id="PF09439">
    <property type="entry name" value="SRPRB"/>
    <property type="match status" value="1"/>
</dbReference>
<evidence type="ECO:0000256" key="9">
    <source>
        <dbReference type="ARBA" id="ARBA00023136"/>
    </source>
</evidence>
<dbReference type="PANTHER" id="PTHR11711">
    <property type="entry name" value="ADP RIBOSYLATION FACTOR-RELATED"/>
    <property type="match status" value="1"/>
</dbReference>
<evidence type="ECO:0000313" key="13">
    <source>
        <dbReference type="Proteomes" id="UP000054549"/>
    </source>
</evidence>
<dbReference type="GO" id="GO:0005525">
    <property type="term" value="F:GTP binding"/>
    <property type="evidence" value="ECO:0007669"/>
    <property type="project" value="UniProtKB-KW"/>
</dbReference>
<keyword evidence="10" id="KW-0675">Receptor</keyword>
<evidence type="ECO:0000256" key="8">
    <source>
        <dbReference type="ARBA" id="ARBA00023134"/>
    </source>
</evidence>
<comment type="subcellular location">
    <subcellularLocation>
        <location evidence="1">Endoplasmic reticulum membrane</location>
        <topology evidence="1">Single-pass membrane protein</topology>
    </subcellularLocation>
</comment>
<evidence type="ECO:0000256" key="11">
    <source>
        <dbReference type="SAM" id="Phobius"/>
    </source>
</evidence>
<evidence type="ECO:0000256" key="5">
    <source>
        <dbReference type="ARBA" id="ARBA00022741"/>
    </source>
</evidence>
<organism evidence="12 13">
    <name type="scientific">Amanita muscaria (strain Koide BX008)</name>
    <dbReference type="NCBI Taxonomy" id="946122"/>
    <lineage>
        <taxon>Eukaryota</taxon>
        <taxon>Fungi</taxon>
        <taxon>Dikarya</taxon>
        <taxon>Basidiomycota</taxon>
        <taxon>Agaricomycotina</taxon>
        <taxon>Agaricomycetes</taxon>
        <taxon>Agaricomycetidae</taxon>
        <taxon>Agaricales</taxon>
        <taxon>Pluteineae</taxon>
        <taxon>Amanitaceae</taxon>
        <taxon>Amanita</taxon>
    </lineage>
</organism>
<keyword evidence="6" id="KW-0256">Endoplasmic reticulum</keyword>
<keyword evidence="9 11" id="KW-0472">Membrane</keyword>
<dbReference type="Gene3D" id="3.40.50.300">
    <property type="entry name" value="P-loop containing nucleotide triphosphate hydrolases"/>
    <property type="match status" value="1"/>
</dbReference>
<evidence type="ECO:0000313" key="12">
    <source>
        <dbReference type="EMBL" id="KIL69990.1"/>
    </source>
</evidence>
<comment type="similarity">
    <text evidence="2">Belongs to the SRP receptor beta subunit family.</text>
</comment>
<name>A0A0C2T2C6_AMAMK</name>
<dbReference type="HOGENOM" id="CLU_073388_0_0_1"/>
<evidence type="ECO:0000256" key="3">
    <source>
        <dbReference type="ARBA" id="ARBA00020256"/>
    </source>
</evidence>
<evidence type="ECO:0000256" key="7">
    <source>
        <dbReference type="ARBA" id="ARBA00022989"/>
    </source>
</evidence>
<dbReference type="STRING" id="946122.A0A0C2T2C6"/>
<dbReference type="FunCoup" id="A0A0C2T2C6">
    <property type="interactions" value="483"/>
</dbReference>
<evidence type="ECO:0000256" key="1">
    <source>
        <dbReference type="ARBA" id="ARBA00004389"/>
    </source>
</evidence>
<keyword evidence="7 11" id="KW-1133">Transmembrane helix</keyword>
<dbReference type="InterPro" id="IPR027417">
    <property type="entry name" value="P-loop_NTPase"/>
</dbReference>
<keyword evidence="13" id="KW-1185">Reference proteome</keyword>
<dbReference type="InterPro" id="IPR024156">
    <property type="entry name" value="Small_GTPase_ARF"/>
</dbReference>
<gene>
    <name evidence="12" type="ORF">M378DRAFT_1051068</name>
</gene>
<evidence type="ECO:0000256" key="6">
    <source>
        <dbReference type="ARBA" id="ARBA00022824"/>
    </source>
</evidence>
<feature type="transmembrane region" description="Helical" evidence="11">
    <location>
        <begin position="20"/>
        <end position="40"/>
    </location>
</feature>
<keyword evidence="5" id="KW-0547">Nucleotide-binding</keyword>
<dbReference type="InterPro" id="IPR019009">
    <property type="entry name" value="SRP_receptor_beta_su"/>
</dbReference>
<dbReference type="InParanoid" id="A0A0C2T2C6"/>